<evidence type="ECO:0000313" key="10">
    <source>
        <dbReference type="EMBL" id="ASS74014.1"/>
    </source>
</evidence>
<dbReference type="InterPro" id="IPR014030">
    <property type="entry name" value="Ketoacyl_synth_N"/>
</dbReference>
<protein>
    <recommendedName>
        <fullName evidence="12">Non-ribosomal peptide synthetase</fullName>
    </recommendedName>
</protein>
<dbReference type="InterPro" id="IPR016039">
    <property type="entry name" value="Thiolase-like"/>
</dbReference>
<dbReference type="Gene3D" id="3.40.50.980">
    <property type="match status" value="2"/>
</dbReference>
<dbReference type="Pfam" id="PF00668">
    <property type="entry name" value="Condensation"/>
    <property type="match status" value="2"/>
</dbReference>
<dbReference type="GO" id="GO:0043041">
    <property type="term" value="P:amino acid activation for nonribosomal peptide biosynthetic process"/>
    <property type="evidence" value="ECO:0007669"/>
    <property type="project" value="TreeGrafter"/>
</dbReference>
<dbReference type="InterPro" id="IPR020806">
    <property type="entry name" value="PKS_PP-bd"/>
</dbReference>
<dbReference type="NCBIfam" id="TIGR01733">
    <property type="entry name" value="AA-adenyl-dom"/>
    <property type="match status" value="1"/>
</dbReference>
<keyword evidence="5" id="KW-0808">Transferase</keyword>
<evidence type="ECO:0000259" key="8">
    <source>
        <dbReference type="PROSITE" id="PS50075"/>
    </source>
</evidence>
<dbReference type="Gene3D" id="1.10.1240.100">
    <property type="match status" value="1"/>
</dbReference>
<dbReference type="Pfam" id="PF02801">
    <property type="entry name" value="Ketoacyl-synt_C"/>
    <property type="match status" value="1"/>
</dbReference>
<dbReference type="NCBIfam" id="TIGR01720">
    <property type="entry name" value="NRPS-para261"/>
    <property type="match status" value="1"/>
</dbReference>
<evidence type="ECO:0000256" key="7">
    <source>
        <dbReference type="ARBA" id="ARBA00023194"/>
    </source>
</evidence>
<dbReference type="Gene3D" id="3.30.559.30">
    <property type="entry name" value="Nonribosomal peptide synthetase, condensation domain"/>
    <property type="match status" value="2"/>
</dbReference>
<dbReference type="InterPro" id="IPR045851">
    <property type="entry name" value="AMP-bd_C_sf"/>
</dbReference>
<dbReference type="Pfam" id="PF22621">
    <property type="entry name" value="CurL-like_PKS_C"/>
    <property type="match status" value="1"/>
</dbReference>
<dbReference type="FunFam" id="3.40.50.980:FF:000002">
    <property type="entry name" value="Enterobactin synthetase component F"/>
    <property type="match status" value="1"/>
</dbReference>
<sequence length="2279" mass="250618">MANEKVDLKKELTRYLLAKVKQKDLALDVAVEYIKELQSMSGRESEYMAVVGLSCRFPDADNPDQFWENLAAGRNSIGKFPASRSEDCRRIGEDPSQFMRAGFLESVDQFDPEYFNIPPRVAVKMDPYHRLLLQVLIETIEDAGYHRGQLKGRDIGVFIGNDHTHRLVNSYLSFLSEADFTVLTGSWTGVLASRLSYLLNLRGPALVVDTACSSSLVALDSAIKAIQQGDCESALVGGANLLLTPGNFGVDDIQSDQFIVRAFDYRAEGTTWGEGVAAVYIKPLSKALADRDHIYGVIRGVALNNDGASNGMTAPNARAQQDVLSKAWERAAIPPETISYIETHGTGTKLGDPIEIKGLAGAFSKHTKKRQFCAIGSIKTNIGHTVGAAGMASLIKVLLSLREQALPPSLNFSQPNPLIDFCNSPVYIQDALSDWKAGETPRRAGISSFSLSGTNAHVVVEEAPADTRSAGSAGWQLLPLSARSEELLRETVLRYLQHVRKHAGLRLEDICFTASTGREHEPVRAALLCQDAEGLRAGLESLFETLACRGQDASNESGIVKQGDKFSLFLSPDGAVAHQEADAEANRLLTILSAPEASNERNTWEALSTSYVKGAYVHFDALYEGQAVKRCSLPPRVFKNQRYWDETPKEKVATRSRDAESEQEQVLDPAQLWAEAQTAASRLAEGEASTGQVEQFVAWVWSEVLGYPKIQPGDDYYALGGDSVTGLRIIQGINVTFGVELPISVLMGTPVFSGFVQRLKDEFGVDEKNLSAIQQVRDQTASPAVNRAEPFPLSPAQSNIFLTASLQPSSLSYNVTGTKRMSGGAELATVEAILHQLIERHDSLRTSFYLDGETPVQRVHDRVDFAVERRVIQADDQKARTEQVQDELKEFVRPFDLSKAPLIRARFIEFDDGESYLAIDMHHIVTDGTSMGVLFHDYMTIEAGRKLLPLTMSYQDAVEWLIGRQAEPRFMKQRQWWIDQFAEGVPTLNLPTDQHRPTVRDYRGDRVFHTIPSELTLQLKSLAKTSGATLFMVLLGAFHHLLARLGNERDVVIGTPVSGRTRMEFQSLVGMFVNTLPIRTTSQEADTFLEFLGQLKTTVLGAYEHQDYPYESLLEDIKPERIPGRNPLFDVYFALQNIDMGLTGNDEQFISFESGSSKFDMTVSARETADGLLIEWEYAESLFNRQRIERMVHQFQTLLEAIVASPKHTLGELEFIADSERNLLLQEWNETATAYPGARGIVPLFEEIVERQGQAVALLMDEQKMSYAELNALSNRIARAIVAQGAQPGMAVALLFERSFDMIAAILGVLKAGCHYVPLDTGYPAVRLQDMMKDSKAALLVTHRALEATVLEGQVGELAVLSLDQLPATLSDHNLGIESDGADLAYIVYTSGSTGVPKGTLIRQDGVVRVVRDAGYLTIAPEDVLLQLSNYSFDGATFDLFGALLNGASLVLLNKQEVVDPKRLGQVISRHGVSVFFITTALFNALVDASPASLDGVRVILFGGEAASLHHVQKAFERLGPNRLFNVYGPTETTVFATYYPIQELRDDEALPIGKAIGNTTLYVLDDQMRLQPIGVPGELYIGGAGLAVGYLNQQQLTAERFVENPFRAGDRLYRTGDLVAWGEDGYLRYHGRRDQQVKLRGFRIELPEIEAAARKHQSVREVCAGVYESATGARTLTLWVVPEQEQSFDGDALRQALSLLLPEYMVPTFVVTLDVLPINKNGKIDKAALPAPELRPDAERREPRNEQEALLVEIWTGVLGVTPGIDDNFFALGGDSIKAIQVVAKVQAAGLGLEMGELFQYPTVESLAPHLQAQRQTEAEQGAVTGPCAPTVIQSAFLEQETRADHFTQAMLIQGVPSLDRAKLQTALTKLCQHHDALRIAVATDGSMRLREPEEGTLFHLADLPSGLAENELRDVLVEVQRQIGLADGPLVVAAMNAEEGKLLLAIHHIAVDVVSWNSLLEDLVSLLATPDQPLPLKTTPLPVWTQSLHEWAQNGGATDELLYWREVAAAAEAETLQDRVETFRHAETASVTCTIDGETGGALCGDANRAYHTETVHLVLSVLTQGLCTWFDSSALLLNLEGHGREEFATGLDVSRTVGWFTSNYPVLFRTDAEVGEMVKAVKESMRSVPRRGFGFGVLKALTPDLAPEDRALFDQLRPIVNFNYLGVQGGRNEAGITVETLPGELTVDPNVESAWALDIVGSQIGSAVSLEIRYPKPLYRAEQIDDLVGILTKTANEVVQFLSARQDGEKTASDFSVTPLRQDELESILDDLDLDF</sequence>
<proteinExistence type="inferred from homology"/>
<dbReference type="Pfam" id="PF00501">
    <property type="entry name" value="AMP-binding"/>
    <property type="match status" value="1"/>
</dbReference>
<accession>A0A223CXZ0</accession>
<keyword evidence="3" id="KW-0596">Phosphopantetheine</keyword>
<dbReference type="EMBL" id="CP022657">
    <property type="protein sequence ID" value="ASS74014.1"/>
    <property type="molecule type" value="Genomic_DNA"/>
</dbReference>
<comment type="cofactor">
    <cofactor evidence="1">
        <name>pantetheine 4'-phosphate</name>
        <dbReference type="ChEBI" id="CHEBI:47942"/>
    </cofactor>
</comment>
<feature type="domain" description="Carrier" evidence="8">
    <location>
        <begin position="1743"/>
        <end position="1816"/>
    </location>
</feature>
<evidence type="ECO:0000256" key="4">
    <source>
        <dbReference type="ARBA" id="ARBA00022553"/>
    </source>
</evidence>
<dbReference type="SUPFAM" id="SSF53901">
    <property type="entry name" value="Thiolase-like"/>
    <property type="match status" value="1"/>
</dbReference>
<dbReference type="Pfam" id="PF13193">
    <property type="entry name" value="AMP-binding_C"/>
    <property type="match status" value="1"/>
</dbReference>
<dbReference type="Proteomes" id="UP000214688">
    <property type="component" value="Chromosome"/>
</dbReference>
<dbReference type="InterPro" id="IPR010060">
    <property type="entry name" value="NRPS_synth"/>
</dbReference>
<dbReference type="PROSITE" id="PS52004">
    <property type="entry name" value="KS3_2"/>
    <property type="match status" value="1"/>
</dbReference>
<dbReference type="InterPro" id="IPR023213">
    <property type="entry name" value="CAT-like_dom_sf"/>
</dbReference>
<evidence type="ECO:0000256" key="1">
    <source>
        <dbReference type="ARBA" id="ARBA00001957"/>
    </source>
</evidence>
<dbReference type="SUPFAM" id="SSF47336">
    <property type="entry name" value="ACP-like"/>
    <property type="match status" value="2"/>
</dbReference>
<keyword evidence="7" id="KW-0045">Antibiotic biosynthesis</keyword>
<dbReference type="FunFam" id="3.40.50.12780:FF:000012">
    <property type="entry name" value="Non-ribosomal peptide synthetase"/>
    <property type="match status" value="1"/>
</dbReference>
<dbReference type="PROSITE" id="PS50075">
    <property type="entry name" value="CARRIER"/>
    <property type="match status" value="2"/>
</dbReference>
<dbReference type="InterPro" id="IPR009081">
    <property type="entry name" value="PP-bd_ACP"/>
</dbReference>
<dbReference type="SMART" id="SM00823">
    <property type="entry name" value="PKS_PP"/>
    <property type="match status" value="2"/>
</dbReference>
<evidence type="ECO:0008006" key="12">
    <source>
        <dbReference type="Google" id="ProtNLM"/>
    </source>
</evidence>
<dbReference type="GO" id="GO:0044550">
    <property type="term" value="P:secondary metabolite biosynthetic process"/>
    <property type="evidence" value="ECO:0007669"/>
    <property type="project" value="TreeGrafter"/>
</dbReference>
<keyword evidence="4" id="KW-0597">Phosphoprotein</keyword>
<dbReference type="InterPro" id="IPR001242">
    <property type="entry name" value="Condensation_dom"/>
</dbReference>
<keyword evidence="11" id="KW-1185">Reference proteome</keyword>
<gene>
    <name evidence="10" type="ORF">CIG75_02805</name>
</gene>
<dbReference type="InterPro" id="IPR000873">
    <property type="entry name" value="AMP-dep_synth/lig_dom"/>
</dbReference>
<feature type="domain" description="Carrier" evidence="8">
    <location>
        <begin position="688"/>
        <end position="763"/>
    </location>
</feature>
<dbReference type="InterPro" id="IPR020841">
    <property type="entry name" value="PKS_Beta-ketoAc_synthase_dom"/>
</dbReference>
<keyword evidence="6" id="KW-0677">Repeat</keyword>
<dbReference type="KEGG" id="tab:CIG75_02805"/>
<dbReference type="Gene3D" id="3.30.300.30">
    <property type="match status" value="1"/>
</dbReference>
<organism evidence="10 11">
    <name type="scientific">Tumebacillus algifaecis</name>
    <dbReference type="NCBI Taxonomy" id="1214604"/>
    <lineage>
        <taxon>Bacteria</taxon>
        <taxon>Bacillati</taxon>
        <taxon>Bacillota</taxon>
        <taxon>Bacilli</taxon>
        <taxon>Bacillales</taxon>
        <taxon>Alicyclobacillaceae</taxon>
        <taxon>Tumebacillus</taxon>
    </lineage>
</organism>
<dbReference type="GO" id="GO:0017000">
    <property type="term" value="P:antibiotic biosynthetic process"/>
    <property type="evidence" value="ECO:0007669"/>
    <property type="project" value="UniProtKB-KW"/>
</dbReference>
<dbReference type="Pfam" id="PF00109">
    <property type="entry name" value="ketoacyl-synt"/>
    <property type="match status" value="1"/>
</dbReference>
<dbReference type="FunFam" id="1.10.1200.10:FF:000005">
    <property type="entry name" value="Nonribosomal peptide synthetase 1"/>
    <property type="match status" value="1"/>
</dbReference>
<dbReference type="InterPro" id="IPR010071">
    <property type="entry name" value="AA_adenyl_dom"/>
</dbReference>
<dbReference type="Gene3D" id="2.30.38.10">
    <property type="entry name" value="Luciferase, Domain 3"/>
    <property type="match status" value="1"/>
</dbReference>
<feature type="domain" description="Ketosynthase family 3 (KS3)" evidence="9">
    <location>
        <begin position="45"/>
        <end position="462"/>
    </location>
</feature>
<reference evidence="10 11" key="1">
    <citation type="journal article" date="2015" name="Int. J. Syst. Evol. Microbiol.">
        <title>Tumebacillus algifaecis sp. nov., isolated from decomposing algal scum.</title>
        <authorList>
            <person name="Wu Y.F."/>
            <person name="Zhang B."/>
            <person name="Xing P."/>
            <person name="Wu Q.L."/>
            <person name="Liu S.J."/>
        </authorList>
    </citation>
    <scope>NUCLEOTIDE SEQUENCE [LARGE SCALE GENOMIC DNA]</scope>
    <source>
        <strain evidence="10 11">THMBR28</strain>
    </source>
</reference>
<comment type="similarity">
    <text evidence="2">Belongs to the ATP-dependent AMP-binding enzyme family.</text>
</comment>
<dbReference type="SUPFAM" id="SSF52777">
    <property type="entry name" value="CoA-dependent acyltransferases"/>
    <property type="match status" value="4"/>
</dbReference>
<dbReference type="OrthoDB" id="9765680at2"/>
<dbReference type="FunFam" id="2.30.38.10:FF:000001">
    <property type="entry name" value="Non-ribosomal peptide synthetase PvdI"/>
    <property type="match status" value="1"/>
</dbReference>
<dbReference type="InterPro" id="IPR036736">
    <property type="entry name" value="ACP-like_sf"/>
</dbReference>
<dbReference type="CDD" id="cd12117">
    <property type="entry name" value="A_NRPS_Srf_like"/>
    <property type="match status" value="1"/>
</dbReference>
<dbReference type="InterPro" id="IPR025110">
    <property type="entry name" value="AMP-bd_C"/>
</dbReference>
<dbReference type="Pfam" id="PF00550">
    <property type="entry name" value="PP-binding"/>
    <property type="match status" value="2"/>
</dbReference>
<evidence type="ECO:0000256" key="5">
    <source>
        <dbReference type="ARBA" id="ARBA00022679"/>
    </source>
</evidence>
<dbReference type="FunFam" id="3.40.50.980:FF:000001">
    <property type="entry name" value="Non-ribosomal peptide synthetase"/>
    <property type="match status" value="1"/>
</dbReference>
<name>A0A223CXZ0_9BACL</name>
<dbReference type="PROSITE" id="PS00012">
    <property type="entry name" value="PHOSPHOPANTETHEINE"/>
    <property type="match status" value="2"/>
</dbReference>
<evidence type="ECO:0000259" key="9">
    <source>
        <dbReference type="PROSITE" id="PS52004"/>
    </source>
</evidence>
<dbReference type="PANTHER" id="PTHR45527:SF1">
    <property type="entry name" value="FATTY ACID SYNTHASE"/>
    <property type="match status" value="1"/>
</dbReference>
<dbReference type="PROSITE" id="PS00455">
    <property type="entry name" value="AMP_BINDING"/>
    <property type="match status" value="1"/>
</dbReference>
<evidence type="ECO:0000256" key="3">
    <source>
        <dbReference type="ARBA" id="ARBA00022450"/>
    </source>
</evidence>
<dbReference type="Gene3D" id="3.30.559.10">
    <property type="entry name" value="Chloramphenicol acetyltransferase-like domain"/>
    <property type="match status" value="2"/>
</dbReference>
<dbReference type="GO" id="GO:0006633">
    <property type="term" value="P:fatty acid biosynthetic process"/>
    <property type="evidence" value="ECO:0007669"/>
    <property type="project" value="InterPro"/>
</dbReference>
<dbReference type="PROSITE" id="PS00606">
    <property type="entry name" value="KS3_1"/>
    <property type="match status" value="1"/>
</dbReference>
<evidence type="ECO:0000313" key="11">
    <source>
        <dbReference type="Proteomes" id="UP000214688"/>
    </source>
</evidence>
<dbReference type="SUPFAM" id="SSF56801">
    <property type="entry name" value="Acetyl-CoA synthetase-like"/>
    <property type="match status" value="1"/>
</dbReference>
<dbReference type="GO" id="GO:0005737">
    <property type="term" value="C:cytoplasm"/>
    <property type="evidence" value="ECO:0007669"/>
    <property type="project" value="TreeGrafter"/>
</dbReference>
<dbReference type="Gene3D" id="1.10.1200.10">
    <property type="entry name" value="ACP-like"/>
    <property type="match status" value="2"/>
</dbReference>
<dbReference type="CDD" id="cd00833">
    <property type="entry name" value="PKS"/>
    <property type="match status" value="1"/>
</dbReference>
<dbReference type="GO" id="GO:0031177">
    <property type="term" value="F:phosphopantetheine binding"/>
    <property type="evidence" value="ECO:0007669"/>
    <property type="project" value="InterPro"/>
</dbReference>
<dbReference type="InterPro" id="IPR006162">
    <property type="entry name" value="Ppantetheine_attach_site"/>
</dbReference>
<dbReference type="CDD" id="cd19531">
    <property type="entry name" value="LCL_NRPS-like"/>
    <property type="match status" value="1"/>
</dbReference>
<dbReference type="PANTHER" id="PTHR45527">
    <property type="entry name" value="NONRIBOSOMAL PEPTIDE SYNTHETASE"/>
    <property type="match status" value="1"/>
</dbReference>
<evidence type="ECO:0000256" key="6">
    <source>
        <dbReference type="ARBA" id="ARBA00022737"/>
    </source>
</evidence>
<dbReference type="SMART" id="SM00825">
    <property type="entry name" value="PKS_KS"/>
    <property type="match status" value="1"/>
</dbReference>
<dbReference type="Gene3D" id="3.40.47.10">
    <property type="match status" value="1"/>
</dbReference>
<evidence type="ECO:0000256" key="2">
    <source>
        <dbReference type="ARBA" id="ARBA00006432"/>
    </source>
</evidence>
<dbReference type="InterPro" id="IPR018201">
    <property type="entry name" value="Ketoacyl_synth_AS"/>
</dbReference>
<dbReference type="RefSeq" id="WP_094235273.1">
    <property type="nucleotide sequence ID" value="NZ_CP022657.1"/>
</dbReference>
<dbReference type="InterPro" id="IPR020845">
    <property type="entry name" value="AMP-binding_CS"/>
</dbReference>
<dbReference type="InterPro" id="IPR014031">
    <property type="entry name" value="Ketoacyl_synth_C"/>
</dbReference>
<dbReference type="GO" id="GO:0004315">
    <property type="term" value="F:3-oxoacyl-[acyl-carrier-protein] synthase activity"/>
    <property type="evidence" value="ECO:0007669"/>
    <property type="project" value="InterPro"/>
</dbReference>